<feature type="transmembrane region" description="Helical" evidence="8">
    <location>
        <begin position="188"/>
        <end position="213"/>
    </location>
</feature>
<evidence type="ECO:0000256" key="2">
    <source>
        <dbReference type="ARBA" id="ARBA00005658"/>
    </source>
</evidence>
<feature type="transmembrane region" description="Helical" evidence="8">
    <location>
        <begin position="12"/>
        <end position="29"/>
    </location>
</feature>
<dbReference type="AlphaFoldDB" id="A0A1M6MZZ3"/>
<proteinExistence type="inferred from homology"/>
<evidence type="ECO:0000256" key="6">
    <source>
        <dbReference type="ARBA" id="ARBA00022989"/>
    </source>
</evidence>
<feature type="transmembrane region" description="Helical" evidence="8">
    <location>
        <begin position="477"/>
        <end position="497"/>
    </location>
</feature>
<keyword evidence="5 8" id="KW-0812">Transmembrane</keyword>
<accession>A0A1M6MZZ3</accession>
<evidence type="ECO:0000256" key="4">
    <source>
        <dbReference type="ARBA" id="ARBA00022475"/>
    </source>
</evidence>
<dbReference type="PANTHER" id="PTHR30047">
    <property type="entry name" value="HIGH-AFFINITY CHOLINE TRANSPORT PROTEIN-RELATED"/>
    <property type="match status" value="1"/>
</dbReference>
<dbReference type="PANTHER" id="PTHR30047:SF7">
    <property type="entry name" value="HIGH-AFFINITY CHOLINE TRANSPORT PROTEIN"/>
    <property type="match status" value="1"/>
</dbReference>
<feature type="transmembrane region" description="Helical" evidence="8">
    <location>
        <begin position="319"/>
        <end position="337"/>
    </location>
</feature>
<evidence type="ECO:0000256" key="3">
    <source>
        <dbReference type="ARBA" id="ARBA00022448"/>
    </source>
</evidence>
<feature type="transmembrane region" description="Helical" evidence="8">
    <location>
        <begin position="149"/>
        <end position="167"/>
    </location>
</feature>
<keyword evidence="4" id="KW-1003">Cell membrane</keyword>
<name>A0A1M6MZZ3_9FIRM</name>
<keyword evidence="6 8" id="KW-1133">Transmembrane helix</keyword>
<comment type="subcellular location">
    <subcellularLocation>
        <location evidence="1">Cell membrane</location>
        <topology evidence="1">Multi-pass membrane protein</topology>
    </subcellularLocation>
</comment>
<feature type="transmembrane region" description="Helical" evidence="8">
    <location>
        <begin position="349"/>
        <end position="372"/>
    </location>
</feature>
<dbReference type="OrthoDB" id="9775735at2"/>
<gene>
    <name evidence="9" type="ORF">SAMN02745751_03644</name>
</gene>
<evidence type="ECO:0000256" key="7">
    <source>
        <dbReference type="ARBA" id="ARBA00023136"/>
    </source>
</evidence>
<dbReference type="InterPro" id="IPR000060">
    <property type="entry name" value="BCCT_transptr"/>
</dbReference>
<organism evidence="9 10">
    <name type="scientific">Dethiosulfatibacter aminovorans DSM 17477</name>
    <dbReference type="NCBI Taxonomy" id="1121476"/>
    <lineage>
        <taxon>Bacteria</taxon>
        <taxon>Bacillati</taxon>
        <taxon>Bacillota</taxon>
        <taxon>Tissierellia</taxon>
        <taxon>Dethiosulfatibacter</taxon>
    </lineage>
</organism>
<feature type="transmembrane region" description="Helical" evidence="8">
    <location>
        <begin position="233"/>
        <end position="252"/>
    </location>
</feature>
<dbReference type="EMBL" id="FQZL01000054">
    <property type="protein sequence ID" value="SHJ88952.1"/>
    <property type="molecule type" value="Genomic_DNA"/>
</dbReference>
<feature type="transmembrane region" description="Helical" evidence="8">
    <location>
        <begin position="49"/>
        <end position="69"/>
    </location>
</feature>
<dbReference type="GO" id="GO:0005886">
    <property type="term" value="C:plasma membrane"/>
    <property type="evidence" value="ECO:0007669"/>
    <property type="project" value="UniProtKB-SubCell"/>
</dbReference>
<dbReference type="Pfam" id="PF02028">
    <property type="entry name" value="BCCT"/>
    <property type="match status" value="1"/>
</dbReference>
<keyword evidence="7 8" id="KW-0472">Membrane</keyword>
<feature type="transmembrane region" description="Helical" evidence="8">
    <location>
        <begin position="89"/>
        <end position="110"/>
    </location>
</feature>
<keyword evidence="10" id="KW-1185">Reference proteome</keyword>
<evidence type="ECO:0000256" key="1">
    <source>
        <dbReference type="ARBA" id="ARBA00004651"/>
    </source>
</evidence>
<feature type="transmembrane region" description="Helical" evidence="8">
    <location>
        <begin position="401"/>
        <end position="424"/>
    </location>
</feature>
<evidence type="ECO:0000313" key="9">
    <source>
        <dbReference type="EMBL" id="SHJ88952.1"/>
    </source>
</evidence>
<reference evidence="9 10" key="1">
    <citation type="submission" date="2016-11" db="EMBL/GenBank/DDBJ databases">
        <authorList>
            <person name="Jaros S."/>
            <person name="Januszkiewicz K."/>
            <person name="Wedrychowicz H."/>
        </authorList>
    </citation>
    <scope>NUCLEOTIDE SEQUENCE [LARGE SCALE GENOMIC DNA]</scope>
    <source>
        <strain evidence="9 10">DSM 17477</strain>
    </source>
</reference>
<evidence type="ECO:0000256" key="5">
    <source>
        <dbReference type="ARBA" id="ARBA00022692"/>
    </source>
</evidence>
<feature type="transmembrane region" description="Helical" evidence="8">
    <location>
        <begin position="264"/>
        <end position="284"/>
    </location>
</feature>
<evidence type="ECO:0000313" key="10">
    <source>
        <dbReference type="Proteomes" id="UP000184052"/>
    </source>
</evidence>
<sequence>MFKINEKFRLGVIATPVIVFTIIIIIGLFNQELFIGTLWGIFAYVMNNFGFTLNIGCLLFVFFLIGICFHPISKIKFGGKDAKPEMTRWNYWAIALCAGIGTGIMFYGAVEPLMHTFAIPQGISAENGSQEAVMFAITRSFYHWSITPYAIYAIAGLSIGYAVYNLNKPFKVSSGLYPLIGEKAMTPLVSGTVDALTLIAIVGGVAGALGAGIMQIGKGLQYSFGLQPSPTMWAIIAVVIIVGYTISSASGLDKGIRWLSDKNAWIFIGLLMLVIIFGPTKYIADLTLQGFGRFANRFVEISTFTSPRNTDMWPQWWDMYFLADWLAFGPIVGLFLARISYGRTIREFITINLLLPAGFGIIWFGAFGGLALDLQFTGVFDAYAFLSAEGMESIMLKLCDFLPLATVLRPVIILTIGLSFITLADSMTSTVSLMSLRDSVGVKEAPLSIKLFWGVYIGLTAYIFILNGGIDGTKVVMALSGFPILIVELMMMFGIFYKLIFKADYDKSELDTGNNNEDIA</sequence>
<evidence type="ECO:0000256" key="8">
    <source>
        <dbReference type="SAM" id="Phobius"/>
    </source>
</evidence>
<keyword evidence="3" id="KW-0813">Transport</keyword>
<protein>
    <submittedName>
        <fullName evidence="9">Choline-glycine betaine transporter</fullName>
    </submittedName>
</protein>
<dbReference type="Proteomes" id="UP000184052">
    <property type="component" value="Unassembled WGS sequence"/>
</dbReference>
<comment type="similarity">
    <text evidence="2">Belongs to the BCCT transporter (TC 2.A.15) family.</text>
</comment>
<dbReference type="RefSeq" id="WP_073051099.1">
    <property type="nucleotide sequence ID" value="NZ_FQZL01000054.1"/>
</dbReference>
<dbReference type="GO" id="GO:0022857">
    <property type="term" value="F:transmembrane transporter activity"/>
    <property type="evidence" value="ECO:0007669"/>
    <property type="project" value="InterPro"/>
</dbReference>
<feature type="transmembrane region" description="Helical" evidence="8">
    <location>
        <begin position="445"/>
        <end position="465"/>
    </location>
</feature>